<sequence length="103" mass="11894">MIFFGFSLKLLVDRNEGSFFYLEGAIDRIDKEWQFPAPARILVGGAFHLPGVEFNSDLREDLPGLFEPDIARWQLHAAAPFARARPKYSTRRRLICKPPFWSP</sequence>
<gene>
    <name evidence="1" type="ordered locus">Xaut_0523</name>
</gene>
<organism evidence="1 2">
    <name type="scientific">Xanthobacter autotrophicus (strain ATCC BAA-1158 / Py2)</name>
    <dbReference type="NCBI Taxonomy" id="78245"/>
    <lineage>
        <taxon>Bacteria</taxon>
        <taxon>Pseudomonadati</taxon>
        <taxon>Pseudomonadota</taxon>
        <taxon>Alphaproteobacteria</taxon>
        <taxon>Hyphomicrobiales</taxon>
        <taxon>Xanthobacteraceae</taxon>
        <taxon>Xanthobacter</taxon>
    </lineage>
</organism>
<dbReference type="HOGENOM" id="CLU_2262720_0_0_5"/>
<proteinExistence type="predicted"/>
<reference evidence="1 2" key="1">
    <citation type="submission" date="2007-07" db="EMBL/GenBank/DDBJ databases">
        <title>Complete sequence of chromosome of Xanthobacter autotrophicus Py2.</title>
        <authorList>
            <consortium name="US DOE Joint Genome Institute"/>
            <person name="Copeland A."/>
            <person name="Lucas S."/>
            <person name="Lapidus A."/>
            <person name="Barry K."/>
            <person name="Glavina del Rio T."/>
            <person name="Hammon N."/>
            <person name="Israni S."/>
            <person name="Dalin E."/>
            <person name="Tice H."/>
            <person name="Pitluck S."/>
            <person name="Sims D."/>
            <person name="Brettin T."/>
            <person name="Bruce D."/>
            <person name="Detter J.C."/>
            <person name="Han C."/>
            <person name="Tapia R."/>
            <person name="Brainard J."/>
            <person name="Schmutz J."/>
            <person name="Larimer F."/>
            <person name="Land M."/>
            <person name="Hauser L."/>
            <person name="Kyrpides N."/>
            <person name="Kim E."/>
            <person name="Ensigns S.A."/>
            <person name="Richardson P."/>
        </authorList>
    </citation>
    <scope>NUCLEOTIDE SEQUENCE [LARGE SCALE GENOMIC DNA]</scope>
    <source>
        <strain evidence="2">ATCC BAA-1158 / Py2</strain>
    </source>
</reference>
<dbReference type="Proteomes" id="UP000002417">
    <property type="component" value="Chromosome"/>
</dbReference>
<dbReference type="KEGG" id="xau:Xaut_0523"/>
<keyword evidence="2" id="KW-1185">Reference proteome</keyword>
<evidence type="ECO:0000313" key="1">
    <source>
        <dbReference type="EMBL" id="ABS65780.1"/>
    </source>
</evidence>
<evidence type="ECO:0000313" key="2">
    <source>
        <dbReference type="Proteomes" id="UP000002417"/>
    </source>
</evidence>
<dbReference type="AlphaFoldDB" id="A7ICN7"/>
<protein>
    <submittedName>
        <fullName evidence="1">Uncharacterized protein</fullName>
    </submittedName>
</protein>
<name>A7ICN7_XANP2</name>
<dbReference type="EMBL" id="CP000781">
    <property type="protein sequence ID" value="ABS65780.1"/>
    <property type="molecule type" value="Genomic_DNA"/>
</dbReference>
<accession>A7ICN7</accession>